<dbReference type="CDD" id="cd04301">
    <property type="entry name" value="NAT_SF"/>
    <property type="match status" value="1"/>
</dbReference>
<evidence type="ECO:0000259" key="3">
    <source>
        <dbReference type="PROSITE" id="PS51186"/>
    </source>
</evidence>
<evidence type="ECO:0000256" key="1">
    <source>
        <dbReference type="ARBA" id="ARBA00022679"/>
    </source>
</evidence>
<dbReference type="PANTHER" id="PTHR43420">
    <property type="entry name" value="ACETYLTRANSFERASE"/>
    <property type="match status" value="1"/>
</dbReference>
<dbReference type="Proteomes" id="UP000653308">
    <property type="component" value="Unassembled WGS sequence"/>
</dbReference>
<feature type="domain" description="N-acetyltransferase" evidence="3">
    <location>
        <begin position="12"/>
        <end position="189"/>
    </location>
</feature>
<dbReference type="InterPro" id="IPR016181">
    <property type="entry name" value="Acyl_CoA_acyltransferase"/>
</dbReference>
<dbReference type="InterPro" id="IPR050680">
    <property type="entry name" value="YpeA/RimI_acetyltransf"/>
</dbReference>
<dbReference type="PROSITE" id="PS51186">
    <property type="entry name" value="GNAT"/>
    <property type="match status" value="1"/>
</dbReference>
<dbReference type="Gene3D" id="3.40.630.30">
    <property type="match status" value="1"/>
</dbReference>
<reference evidence="5" key="1">
    <citation type="journal article" date="2019" name="Int. J. Syst. Evol. Microbiol.">
        <title>The Global Catalogue of Microorganisms (GCM) 10K type strain sequencing project: providing services to taxonomists for standard genome sequencing and annotation.</title>
        <authorList>
            <consortium name="The Broad Institute Genomics Platform"/>
            <consortium name="The Broad Institute Genome Sequencing Center for Infectious Disease"/>
            <person name="Wu L."/>
            <person name="Ma J."/>
        </authorList>
    </citation>
    <scope>NUCLEOTIDE SEQUENCE [LARGE SCALE GENOMIC DNA]</scope>
    <source>
        <strain evidence="5">JCM 4957</strain>
    </source>
</reference>
<organism evidence="4 5">
    <name type="scientific">Streptomyces djakartensis</name>
    <dbReference type="NCBI Taxonomy" id="68193"/>
    <lineage>
        <taxon>Bacteria</taxon>
        <taxon>Bacillati</taxon>
        <taxon>Actinomycetota</taxon>
        <taxon>Actinomycetes</taxon>
        <taxon>Kitasatosporales</taxon>
        <taxon>Streptomycetaceae</taxon>
        <taxon>Streptomyces</taxon>
    </lineage>
</organism>
<proteinExistence type="predicted"/>
<keyword evidence="1" id="KW-0808">Transferase</keyword>
<evidence type="ECO:0000313" key="5">
    <source>
        <dbReference type="Proteomes" id="UP000653308"/>
    </source>
</evidence>
<protein>
    <submittedName>
        <fullName evidence="4">N-acetyltransferase</fullName>
    </submittedName>
</protein>
<name>A0ABQ3A0M6_9ACTN</name>
<dbReference type="InterPro" id="IPR000182">
    <property type="entry name" value="GNAT_dom"/>
</dbReference>
<evidence type="ECO:0000256" key="2">
    <source>
        <dbReference type="ARBA" id="ARBA00023315"/>
    </source>
</evidence>
<keyword evidence="2" id="KW-0012">Acyltransferase</keyword>
<accession>A0ABQ3A0M6</accession>
<gene>
    <name evidence="4" type="ORF">GCM10010384_39720</name>
</gene>
<keyword evidence="5" id="KW-1185">Reference proteome</keyword>
<dbReference type="Pfam" id="PF00583">
    <property type="entry name" value="Acetyltransf_1"/>
    <property type="match status" value="1"/>
</dbReference>
<sequence>MFSPTTVARMTYVIRSVRADEWPAARELRLVALQDPVAHLAFLETYEEAVGRPDSFWQERTAGAAEGADAAQQIIAEGPDGQWVATLTVLVEEPGTTDWAGFPVERKQGHLVGVFVRPEDRGSGLTEVLFDAALEWAWGRGLERVRLIVHEENGRAQRFYRRVGFVPSGVIVPLGDSGERELEFVLERE</sequence>
<dbReference type="EMBL" id="BMWE01000010">
    <property type="protein sequence ID" value="GGY28567.1"/>
    <property type="molecule type" value="Genomic_DNA"/>
</dbReference>
<evidence type="ECO:0000313" key="4">
    <source>
        <dbReference type="EMBL" id="GGY28567.1"/>
    </source>
</evidence>
<dbReference type="SUPFAM" id="SSF55729">
    <property type="entry name" value="Acyl-CoA N-acyltransferases (Nat)"/>
    <property type="match status" value="1"/>
</dbReference>
<comment type="caution">
    <text evidence="4">The sequence shown here is derived from an EMBL/GenBank/DDBJ whole genome shotgun (WGS) entry which is preliminary data.</text>
</comment>
<dbReference type="PANTHER" id="PTHR43420:SF44">
    <property type="entry name" value="ACETYLTRANSFERASE YPEA"/>
    <property type="match status" value="1"/>
</dbReference>